<gene>
    <name evidence="3" type="ORF">OK344_06895</name>
</gene>
<feature type="domain" description="DUF1648" evidence="2">
    <location>
        <begin position="15"/>
        <end position="60"/>
    </location>
</feature>
<feature type="transmembrane region" description="Helical" evidence="1">
    <location>
        <begin position="52"/>
        <end position="70"/>
    </location>
</feature>
<feature type="transmembrane region" description="Helical" evidence="1">
    <location>
        <begin position="7"/>
        <end position="27"/>
    </location>
</feature>
<dbReference type="InterPro" id="IPR012867">
    <property type="entry name" value="DUF1648"/>
</dbReference>
<keyword evidence="1" id="KW-0472">Membrane</keyword>
<name>A0ABT3JMC7_9FLAO</name>
<evidence type="ECO:0000313" key="4">
    <source>
        <dbReference type="Proteomes" id="UP001209107"/>
    </source>
</evidence>
<dbReference type="Pfam" id="PF07853">
    <property type="entry name" value="DUF1648"/>
    <property type="match status" value="1"/>
</dbReference>
<dbReference type="Proteomes" id="UP001209107">
    <property type="component" value="Unassembled WGS sequence"/>
</dbReference>
<comment type="caution">
    <text evidence="3">The sequence shown here is derived from an EMBL/GenBank/DDBJ whole genome shotgun (WGS) entry which is preliminary data.</text>
</comment>
<protein>
    <submittedName>
        <fullName evidence="3">DUF1648 domain-containing protein</fullName>
    </submittedName>
</protein>
<proteinExistence type="predicted"/>
<feature type="transmembrane region" description="Helical" evidence="1">
    <location>
        <begin position="90"/>
        <end position="108"/>
    </location>
</feature>
<sequence length="159" mass="17878">MKNISFFLKLISFFILIFIWIFTILNFKNLPEIIPVHFGGDGKADGFGSKNSIWMLPILATMIFLLFYYLSRNPDSQLLNLPKNVKTNSIVSRLIVQILSLTIISMVATINYGSILTAMNEAGGLNVLLMYTLLFVLLGTVVGSLIYSWFISRSEKASQ</sequence>
<dbReference type="RefSeq" id="WP_265144091.1">
    <property type="nucleotide sequence ID" value="NZ_JAPCHZ010000002.1"/>
</dbReference>
<organism evidence="3 4">
    <name type="scientific">Kaistella yananensis</name>
    <dbReference type="NCBI Taxonomy" id="2989820"/>
    <lineage>
        <taxon>Bacteria</taxon>
        <taxon>Pseudomonadati</taxon>
        <taxon>Bacteroidota</taxon>
        <taxon>Flavobacteriia</taxon>
        <taxon>Flavobacteriales</taxon>
        <taxon>Weeksellaceae</taxon>
        <taxon>Chryseobacterium group</taxon>
        <taxon>Kaistella</taxon>
    </lineage>
</organism>
<evidence type="ECO:0000259" key="2">
    <source>
        <dbReference type="Pfam" id="PF07853"/>
    </source>
</evidence>
<reference evidence="3 4" key="1">
    <citation type="submission" date="2022-10" db="EMBL/GenBank/DDBJ databases">
        <title>Kaistella sp. BT-6-1-3.</title>
        <authorList>
            <person name="Ai J."/>
            <person name="Deng Z."/>
        </authorList>
    </citation>
    <scope>NUCLEOTIDE SEQUENCE [LARGE SCALE GENOMIC DNA]</scope>
    <source>
        <strain evidence="3 4">BT6-1-3</strain>
    </source>
</reference>
<evidence type="ECO:0000313" key="3">
    <source>
        <dbReference type="EMBL" id="MCW4451935.1"/>
    </source>
</evidence>
<dbReference type="EMBL" id="JAPCHZ010000002">
    <property type="protein sequence ID" value="MCW4451935.1"/>
    <property type="molecule type" value="Genomic_DNA"/>
</dbReference>
<feature type="transmembrane region" description="Helical" evidence="1">
    <location>
        <begin position="128"/>
        <end position="150"/>
    </location>
</feature>
<keyword evidence="4" id="KW-1185">Reference proteome</keyword>
<keyword evidence="1" id="KW-0812">Transmembrane</keyword>
<evidence type="ECO:0000256" key="1">
    <source>
        <dbReference type="SAM" id="Phobius"/>
    </source>
</evidence>
<keyword evidence="1" id="KW-1133">Transmembrane helix</keyword>
<accession>A0ABT3JMC7</accession>